<evidence type="ECO:0000259" key="2">
    <source>
        <dbReference type="Pfam" id="PF03795"/>
    </source>
</evidence>
<dbReference type="InterPro" id="IPR011008">
    <property type="entry name" value="Dimeric_a/b-barrel"/>
</dbReference>
<accession>A0A075QY91</accession>
<evidence type="ECO:0000256" key="1">
    <source>
        <dbReference type="ARBA" id="ARBA00007689"/>
    </source>
</evidence>
<dbReference type="PANTHER" id="PTHR37828">
    <property type="entry name" value="GSR2449 PROTEIN"/>
    <property type="match status" value="1"/>
</dbReference>
<protein>
    <submittedName>
        <fullName evidence="3">YciI-like protein</fullName>
    </submittedName>
</protein>
<dbReference type="EMBL" id="CP007806">
    <property type="protein sequence ID" value="AIG25327.1"/>
    <property type="molecule type" value="Genomic_DNA"/>
</dbReference>
<feature type="domain" description="YCII-related" evidence="2">
    <location>
        <begin position="7"/>
        <end position="82"/>
    </location>
</feature>
<dbReference type="PANTHER" id="PTHR37828:SF1">
    <property type="entry name" value="YCII-RELATED DOMAIN-CONTAINING PROTEIN"/>
    <property type="match status" value="1"/>
</dbReference>
<evidence type="ECO:0000313" key="3">
    <source>
        <dbReference type="EMBL" id="AIG25327.1"/>
    </source>
</evidence>
<dbReference type="HOGENOM" id="CLU_110355_7_1_9"/>
<dbReference type="InterPro" id="IPR005545">
    <property type="entry name" value="YCII"/>
</dbReference>
<name>A0A075QY91_BRELA</name>
<dbReference type="eggNOG" id="COG2350">
    <property type="taxonomic scope" value="Bacteria"/>
</dbReference>
<dbReference type="RefSeq" id="WP_003335153.1">
    <property type="nucleotide sequence ID" value="NZ_CP007806.1"/>
</dbReference>
<gene>
    <name evidence="3" type="ORF">BRLA_c009870</name>
</gene>
<comment type="similarity">
    <text evidence="1">Belongs to the YciI family.</text>
</comment>
<evidence type="ECO:0000313" key="4">
    <source>
        <dbReference type="Proteomes" id="UP000005850"/>
    </source>
</evidence>
<keyword evidence="4" id="KW-1185">Reference proteome</keyword>
<dbReference type="Pfam" id="PF03795">
    <property type="entry name" value="YCII"/>
    <property type="match status" value="1"/>
</dbReference>
<sequence length="84" mass="9577">MAHFAAILHMKNPEKNQEFRPHHLEYLEKLKAEGKIFAKGPFADGSGGMVIYIADTLEEATQIAESDPYVVEGVRRLELHQWNI</sequence>
<dbReference type="STRING" id="1042163.BRLA_c009870"/>
<dbReference type="KEGG" id="blr:BRLA_c009870"/>
<dbReference type="AlphaFoldDB" id="A0A075QY91"/>
<dbReference type="Gene3D" id="3.30.70.1060">
    <property type="entry name" value="Dimeric alpha+beta barrel"/>
    <property type="match status" value="1"/>
</dbReference>
<reference evidence="3 4" key="1">
    <citation type="journal article" date="2011" name="J. Bacteriol.">
        <title>Genome sequence of Brevibacillus laterosporus LMG 15441, a pathogen of invertebrates.</title>
        <authorList>
            <person name="Djukic M."/>
            <person name="Poehlein A."/>
            <person name="Thurmer A."/>
            <person name="Daniel R."/>
        </authorList>
    </citation>
    <scope>NUCLEOTIDE SEQUENCE [LARGE SCALE GENOMIC DNA]</scope>
    <source>
        <strain evidence="3 4">LMG 15441</strain>
    </source>
</reference>
<proteinExistence type="inferred from homology"/>
<dbReference type="SUPFAM" id="SSF54909">
    <property type="entry name" value="Dimeric alpha+beta barrel"/>
    <property type="match status" value="1"/>
</dbReference>
<organism evidence="3 4">
    <name type="scientific">Brevibacillus laterosporus LMG 15441</name>
    <dbReference type="NCBI Taxonomy" id="1042163"/>
    <lineage>
        <taxon>Bacteria</taxon>
        <taxon>Bacillati</taxon>
        <taxon>Bacillota</taxon>
        <taxon>Bacilli</taxon>
        <taxon>Bacillales</taxon>
        <taxon>Paenibacillaceae</taxon>
        <taxon>Brevibacillus</taxon>
    </lineage>
</organism>
<dbReference type="Proteomes" id="UP000005850">
    <property type="component" value="Chromosome"/>
</dbReference>